<sequence>MRRIVLLLSAPGILLFGGAFSLSFLNPLLIERAAREVMRIEVERRIGEKIDNLSSSRVTGLAQRALKRTNTDIERTQRAIREELPRKVANVVADMLDADCECRRRLAGYAERSESERLASLTQVRARLAVLIESTYASVGTSLMREFRIFSASNAVAFVMLGLVTLVRRRAALQLLLPAVVLVGAVALTGGLYLFNQDWLHTIVFGQYVGLTYAVYLAGVALLLADVVFNRARVATRIVNFVLQAAGSTTTAIPC</sequence>
<name>A0A286DBQ2_9GAMM</name>
<dbReference type="EMBL" id="OCND01000008">
    <property type="protein sequence ID" value="SOD56094.1"/>
    <property type="molecule type" value="Genomic_DNA"/>
</dbReference>
<evidence type="ECO:0000313" key="3">
    <source>
        <dbReference type="Proteomes" id="UP000219374"/>
    </source>
</evidence>
<protein>
    <submittedName>
        <fullName evidence="2">Uncharacterized protein</fullName>
    </submittedName>
</protein>
<dbReference type="OrthoDB" id="8820879at2"/>
<gene>
    <name evidence="2" type="ORF">SAMN06296416_108172</name>
</gene>
<keyword evidence="1" id="KW-0472">Membrane</keyword>
<dbReference type="AlphaFoldDB" id="A0A286DBQ2"/>
<feature type="transmembrane region" description="Helical" evidence="1">
    <location>
        <begin position="175"/>
        <end position="195"/>
    </location>
</feature>
<organism evidence="2 3">
    <name type="scientific">Pseudoxanthomonas wuyuanensis</name>
    <dbReference type="NCBI Taxonomy" id="1073196"/>
    <lineage>
        <taxon>Bacteria</taxon>
        <taxon>Pseudomonadati</taxon>
        <taxon>Pseudomonadota</taxon>
        <taxon>Gammaproteobacteria</taxon>
        <taxon>Lysobacterales</taxon>
        <taxon>Lysobacteraceae</taxon>
        <taxon>Pseudoxanthomonas</taxon>
    </lineage>
</organism>
<keyword evidence="1" id="KW-0812">Transmembrane</keyword>
<proteinExistence type="predicted"/>
<dbReference type="RefSeq" id="WP_097122968.1">
    <property type="nucleotide sequence ID" value="NZ_OCND01000008.1"/>
</dbReference>
<feature type="transmembrane region" description="Helical" evidence="1">
    <location>
        <begin position="149"/>
        <end position="168"/>
    </location>
</feature>
<keyword evidence="1" id="KW-1133">Transmembrane helix</keyword>
<keyword evidence="3" id="KW-1185">Reference proteome</keyword>
<dbReference type="Proteomes" id="UP000219374">
    <property type="component" value="Unassembled WGS sequence"/>
</dbReference>
<reference evidence="2 3" key="1">
    <citation type="submission" date="2017-09" db="EMBL/GenBank/DDBJ databases">
        <authorList>
            <person name="Ehlers B."/>
            <person name="Leendertz F.H."/>
        </authorList>
    </citation>
    <scope>NUCLEOTIDE SEQUENCE [LARGE SCALE GENOMIC DNA]</scope>
    <source>
        <strain evidence="2 3">CGMCC 1.10978</strain>
    </source>
</reference>
<feature type="transmembrane region" description="Helical" evidence="1">
    <location>
        <begin position="207"/>
        <end position="229"/>
    </location>
</feature>
<accession>A0A286DBQ2</accession>
<evidence type="ECO:0000256" key="1">
    <source>
        <dbReference type="SAM" id="Phobius"/>
    </source>
</evidence>
<evidence type="ECO:0000313" key="2">
    <source>
        <dbReference type="EMBL" id="SOD56094.1"/>
    </source>
</evidence>